<evidence type="ECO:0000313" key="2">
    <source>
        <dbReference type="EMBL" id="GMG37179.1"/>
    </source>
</evidence>
<dbReference type="EMBL" id="BSXU01002399">
    <property type="protein sequence ID" value="GMG37179.1"/>
    <property type="molecule type" value="Genomic_DNA"/>
</dbReference>
<organism evidence="2 3">
    <name type="scientific">Ambrosiozyma monospora</name>
    <name type="common">Yeast</name>
    <name type="synonym">Endomycopsis monosporus</name>
    <dbReference type="NCBI Taxonomy" id="43982"/>
    <lineage>
        <taxon>Eukaryota</taxon>
        <taxon>Fungi</taxon>
        <taxon>Dikarya</taxon>
        <taxon>Ascomycota</taxon>
        <taxon>Saccharomycotina</taxon>
        <taxon>Pichiomycetes</taxon>
        <taxon>Pichiales</taxon>
        <taxon>Pichiaceae</taxon>
        <taxon>Ambrosiozyma</taxon>
    </lineage>
</organism>
<dbReference type="OrthoDB" id="441812at2759"/>
<dbReference type="Proteomes" id="UP001165063">
    <property type="component" value="Unassembled WGS sequence"/>
</dbReference>
<feature type="region of interest" description="Disordered" evidence="1">
    <location>
        <begin position="58"/>
        <end position="77"/>
    </location>
</feature>
<feature type="compositionally biased region" description="Gly residues" evidence="1">
    <location>
        <begin position="60"/>
        <end position="73"/>
    </location>
</feature>
<accession>A0A9W6YZZ4</accession>
<evidence type="ECO:0000256" key="1">
    <source>
        <dbReference type="SAM" id="MobiDB-lite"/>
    </source>
</evidence>
<sequence length="214" mass="23550">MTSQEQSKSGPLKADLDNWITDQLKVKYNPKITSIRESKLGGGLGLFYTHIIDHDKETGTGAGTGTTGTGSGSGSSRVNEDIELLRIPGSSTFNIYRCLELLERLEKNDQKGRATAILKKCLEKYVTDVGSSNGITETTILTGYIIGFYILWKTGELDEDASEKTKKNSGSDVGQEIASQVPDSETWSWDFLVNYLKVLAKVVSTMLTMMMLKF</sequence>
<protein>
    <submittedName>
        <fullName evidence="2">Unnamed protein product</fullName>
    </submittedName>
</protein>
<evidence type="ECO:0000313" key="3">
    <source>
        <dbReference type="Proteomes" id="UP001165063"/>
    </source>
</evidence>
<comment type="caution">
    <text evidence="2">The sequence shown here is derived from an EMBL/GenBank/DDBJ whole genome shotgun (WGS) entry which is preliminary data.</text>
</comment>
<reference evidence="2" key="1">
    <citation type="submission" date="2023-04" db="EMBL/GenBank/DDBJ databases">
        <title>Ambrosiozyma monospora NBRC 1965.</title>
        <authorList>
            <person name="Ichikawa N."/>
            <person name="Sato H."/>
            <person name="Tonouchi N."/>
        </authorList>
    </citation>
    <scope>NUCLEOTIDE SEQUENCE</scope>
    <source>
        <strain evidence="2">NBRC 1965</strain>
    </source>
</reference>
<name>A0A9W6YZZ4_AMBMO</name>
<gene>
    <name evidence="2" type="ORF">Amon01_000476700</name>
</gene>
<dbReference type="AlphaFoldDB" id="A0A9W6YZZ4"/>
<proteinExistence type="predicted"/>
<keyword evidence="3" id="KW-1185">Reference proteome</keyword>